<evidence type="ECO:0000256" key="1">
    <source>
        <dbReference type="SAM" id="MobiDB-lite"/>
    </source>
</evidence>
<sequence length="425" mass="46045">MEEEAMDGDVTEEQQLPVRPVTADEGGGTPDVRSKDFGLLLSNSLHPMVGLSPQATLRFRAQVEERQALTEGQLAPTTSFFAAVSHGPTVVSTNRSRPTIESPLAAEEVETNQWALNAAAATVVDTVLGITTAARKIALTSGNDHGVWTTHVDRVRLQKGGKFGGITYEGIIMNRVLLRLFYWKFRKKEQGPPGVLRGAINGGNGVEVLEVHPNFKLWERCTGIRAAAKEQVEVSRLCWEEVTGKGARLELQQAVEIIIEAPVVATPSLLTTASATKSVVVASNTKGASCCAHDGEEYAVDGADIGGFARSIFLGLQNSGKQASDEEAACNDIRVAAKWVTSREKQIRGEFPPCLTVDCLQAHKNVNIGFNLDWCVEEAWGGYERNLEGKGMKASVENGLRDAKVLLLLDPLLSLARSRSRKEEE</sequence>
<dbReference type="AlphaFoldDB" id="A0AAV2D484"/>
<evidence type="ECO:0000313" key="2">
    <source>
        <dbReference type="EMBL" id="CAL1366951.1"/>
    </source>
</evidence>
<protein>
    <submittedName>
        <fullName evidence="2">Uncharacterized protein</fullName>
    </submittedName>
</protein>
<gene>
    <name evidence="2" type="ORF">LTRI10_LOCUS10876</name>
</gene>
<dbReference type="EMBL" id="OZ034815">
    <property type="protein sequence ID" value="CAL1366951.1"/>
    <property type="molecule type" value="Genomic_DNA"/>
</dbReference>
<organism evidence="2 3">
    <name type="scientific">Linum trigynum</name>
    <dbReference type="NCBI Taxonomy" id="586398"/>
    <lineage>
        <taxon>Eukaryota</taxon>
        <taxon>Viridiplantae</taxon>
        <taxon>Streptophyta</taxon>
        <taxon>Embryophyta</taxon>
        <taxon>Tracheophyta</taxon>
        <taxon>Spermatophyta</taxon>
        <taxon>Magnoliopsida</taxon>
        <taxon>eudicotyledons</taxon>
        <taxon>Gunneridae</taxon>
        <taxon>Pentapetalae</taxon>
        <taxon>rosids</taxon>
        <taxon>fabids</taxon>
        <taxon>Malpighiales</taxon>
        <taxon>Linaceae</taxon>
        <taxon>Linum</taxon>
    </lineage>
</organism>
<feature type="compositionally biased region" description="Acidic residues" evidence="1">
    <location>
        <begin position="1"/>
        <end position="12"/>
    </location>
</feature>
<feature type="region of interest" description="Disordered" evidence="1">
    <location>
        <begin position="1"/>
        <end position="30"/>
    </location>
</feature>
<keyword evidence="3" id="KW-1185">Reference proteome</keyword>
<evidence type="ECO:0000313" key="3">
    <source>
        <dbReference type="Proteomes" id="UP001497516"/>
    </source>
</evidence>
<proteinExistence type="predicted"/>
<reference evidence="2 3" key="1">
    <citation type="submission" date="2024-04" db="EMBL/GenBank/DDBJ databases">
        <authorList>
            <person name="Fracassetti M."/>
        </authorList>
    </citation>
    <scope>NUCLEOTIDE SEQUENCE [LARGE SCALE GENOMIC DNA]</scope>
</reference>
<dbReference type="Proteomes" id="UP001497516">
    <property type="component" value="Chromosome 2"/>
</dbReference>
<accession>A0AAV2D484</accession>
<name>A0AAV2D484_9ROSI</name>